<dbReference type="Proteomes" id="UP000246099">
    <property type="component" value="Chromosome"/>
</dbReference>
<proteinExistence type="predicted"/>
<evidence type="ECO:0000313" key="5">
    <source>
        <dbReference type="EMBL" id="AWO00595.1"/>
    </source>
</evidence>
<dbReference type="NCBIfam" id="TIGR02231">
    <property type="entry name" value="mucoidy inhibitor MuiA family protein"/>
    <property type="match status" value="2"/>
</dbReference>
<sequence length="632" mass="70555">MKSFFSLLLALAAAYNACAQTKKVTVNSSIEHVTVFTQGAQVQRSATASIPAGTAILVFPDISPELEEKSIQVQGQGAFTILSVARDRNYLQPQTQQADIRQLQQQEEGLQEKLQRENNKLKVFTQEEEMLSKNQEIRGTSTGLKTQDLREAMDFQRARLAEVLEQQLTIRRGIKTLSDNIARLQAQQRALMEPKDSSTSNLLITVSAKEAISGKFSLRYLVKNAGWYPNYALRVESISRPLSMEYKANVFQQCGENWKNVKLRLSSGNPSESGQKPELQPWHLRTFSSRQEMLVNRSVLARTGSSEAQGTVTDRNGQPLPGVSVFVPERSIGTVTNENGQFSLQLPPNTRSLEVSYVGFAKQHISVTGRPLRVTMIENQQNLDEVVVVGYGTQQKKVVTGSAIKLRGVTTAAPAPPPASIPLEVSEVYNPTTVSFDIAMPYSIPSDGKAYAVSIREMELPAIYEYHTAPKIDPSAYLLAGLTGWEALNLMEGEASIYYEGAYLGKTLLNLQTATDTLFISLGKDKNIVVNRKLQKDYSRNQFLGSTHTVTHNWEISVKNNKREPVRILVEDQLPISTQKEIEISRTDYAGARLDEASHQVTWDLNIPSREEKKMQLRYAIKYPKDKVVNLN</sequence>
<feature type="coiled-coil region" evidence="1">
    <location>
        <begin position="100"/>
        <end position="134"/>
    </location>
</feature>
<accession>A0ABN5LSA8</accession>
<feature type="signal peptide" evidence="2">
    <location>
        <begin position="1"/>
        <end position="19"/>
    </location>
</feature>
<dbReference type="InterPro" id="IPR008969">
    <property type="entry name" value="CarboxyPept-like_regulatory"/>
</dbReference>
<evidence type="ECO:0000256" key="2">
    <source>
        <dbReference type="SAM" id="SignalP"/>
    </source>
</evidence>
<dbReference type="InterPro" id="IPR037291">
    <property type="entry name" value="DUF4139"/>
</dbReference>
<feature type="chain" id="PRO_5046767318" description="Mucoidy inhibitor MuiA family protein" evidence="2">
    <location>
        <begin position="20"/>
        <end position="632"/>
    </location>
</feature>
<feature type="domain" description="DUF4139" evidence="3">
    <location>
        <begin position="217"/>
        <end position="625"/>
    </location>
</feature>
<keyword evidence="2" id="KW-0732">Signal</keyword>
<dbReference type="InterPro" id="IPR011935">
    <property type="entry name" value="CHP02231"/>
</dbReference>
<evidence type="ECO:0000256" key="1">
    <source>
        <dbReference type="SAM" id="Coils"/>
    </source>
</evidence>
<dbReference type="EMBL" id="CP029600">
    <property type="protein sequence ID" value="AWO00595.1"/>
    <property type="molecule type" value="Genomic_DNA"/>
</dbReference>
<protein>
    <recommendedName>
        <fullName evidence="7">Mucoidy inhibitor MuiA family protein</fullName>
    </recommendedName>
</protein>
<evidence type="ECO:0000259" key="3">
    <source>
        <dbReference type="Pfam" id="PF13598"/>
    </source>
</evidence>
<dbReference type="Pfam" id="PF13598">
    <property type="entry name" value="DUF4139"/>
    <property type="match status" value="1"/>
</dbReference>
<dbReference type="RefSeq" id="WP_119076219.1">
    <property type="nucleotide sequence ID" value="NZ_CP029600.1"/>
</dbReference>
<keyword evidence="1" id="KW-0175">Coiled coil</keyword>
<evidence type="ECO:0008006" key="7">
    <source>
        <dbReference type="Google" id="ProtNLM"/>
    </source>
</evidence>
<keyword evidence="6" id="KW-1185">Reference proteome</keyword>
<dbReference type="Pfam" id="PF13715">
    <property type="entry name" value="CarbopepD_reg_2"/>
    <property type="match status" value="1"/>
</dbReference>
<dbReference type="PANTHER" id="PTHR31005:SF8">
    <property type="entry name" value="DUF4139 DOMAIN-CONTAINING PROTEIN"/>
    <property type="match status" value="1"/>
</dbReference>
<dbReference type="Pfam" id="PF13600">
    <property type="entry name" value="DUF4140"/>
    <property type="match status" value="1"/>
</dbReference>
<dbReference type="PANTHER" id="PTHR31005">
    <property type="entry name" value="DUF4139 DOMAIN-CONTAINING PROTEIN"/>
    <property type="match status" value="1"/>
</dbReference>
<reference evidence="5 6" key="1">
    <citation type="submission" date="2018-05" db="EMBL/GenBank/DDBJ databases">
        <title>Chitinophaga sp. nov., isolated from rhizosphere soil of Alhagi.</title>
        <authorList>
            <person name="Liu Y."/>
        </authorList>
    </citation>
    <scope>NUCLEOTIDE SEQUENCE [LARGE SCALE GENOMIC DNA]</scope>
    <source>
        <strain evidence="5 6">T22</strain>
    </source>
</reference>
<feature type="domain" description="DUF4140" evidence="4">
    <location>
        <begin position="33"/>
        <end position="131"/>
    </location>
</feature>
<gene>
    <name evidence="5" type="ORF">DLD77_02215</name>
</gene>
<evidence type="ECO:0000259" key="4">
    <source>
        <dbReference type="Pfam" id="PF13600"/>
    </source>
</evidence>
<evidence type="ECO:0000313" key="6">
    <source>
        <dbReference type="Proteomes" id="UP000246099"/>
    </source>
</evidence>
<dbReference type="Gene3D" id="2.60.40.1120">
    <property type="entry name" value="Carboxypeptidase-like, regulatory domain"/>
    <property type="match status" value="1"/>
</dbReference>
<dbReference type="SUPFAM" id="SSF49464">
    <property type="entry name" value="Carboxypeptidase regulatory domain-like"/>
    <property type="match status" value="1"/>
</dbReference>
<organism evidence="5 6">
    <name type="scientific">Chitinophaga alhagiae</name>
    <dbReference type="NCBI Taxonomy" id="2203219"/>
    <lineage>
        <taxon>Bacteria</taxon>
        <taxon>Pseudomonadati</taxon>
        <taxon>Bacteroidota</taxon>
        <taxon>Chitinophagia</taxon>
        <taxon>Chitinophagales</taxon>
        <taxon>Chitinophagaceae</taxon>
        <taxon>Chitinophaga</taxon>
    </lineage>
</organism>
<dbReference type="InterPro" id="IPR025554">
    <property type="entry name" value="DUF4140"/>
</dbReference>
<name>A0ABN5LSA8_9BACT</name>